<accession>A0ABV4NI32</accession>
<dbReference type="RefSeq" id="WP_372268778.1">
    <property type="nucleotide sequence ID" value="NZ_JBFRUW010000210.1"/>
</dbReference>
<evidence type="ECO:0008006" key="3">
    <source>
        <dbReference type="Google" id="ProtNLM"/>
    </source>
</evidence>
<comment type="caution">
    <text evidence="1">The sequence shown here is derived from an EMBL/GenBank/DDBJ whole genome shotgun (WGS) entry which is preliminary data.</text>
</comment>
<keyword evidence="2" id="KW-1185">Reference proteome</keyword>
<protein>
    <recommendedName>
        <fullName evidence="3">DUF4019 domain-containing protein</fullName>
    </recommendedName>
</protein>
<name>A0ABV4NI32_9VIBR</name>
<dbReference type="EMBL" id="JBFRUW010000210">
    <property type="protein sequence ID" value="MFA0570918.1"/>
    <property type="molecule type" value="Genomic_DNA"/>
</dbReference>
<proteinExistence type="predicted"/>
<sequence length="148" mass="16641">MKAIGLIVALGVVGIFALTALVEFNLEGQADKGTPFIIESMPTITTWDTEQYQELFIPEVIEEFKSVEGQSILTYLSKLGKMQSFEPPEFVKKDFTMKSDEKGETLLTFNVRTTFEHGGATIIFQIREDKKSYLISGIYFDSVTLPPE</sequence>
<evidence type="ECO:0000313" key="2">
    <source>
        <dbReference type="Proteomes" id="UP001570417"/>
    </source>
</evidence>
<evidence type="ECO:0000313" key="1">
    <source>
        <dbReference type="EMBL" id="MFA0570918.1"/>
    </source>
</evidence>
<gene>
    <name evidence="1" type="ORF">AB4566_21960</name>
</gene>
<dbReference type="Proteomes" id="UP001570417">
    <property type="component" value="Unassembled WGS sequence"/>
</dbReference>
<reference evidence="1 2" key="1">
    <citation type="journal article" date="2024" name="ISME J.">
        <title>Tailless and filamentous prophages are predominant in marine Vibrio.</title>
        <authorList>
            <person name="Steensen K."/>
            <person name="Seneca J."/>
            <person name="Bartlau N."/>
            <person name="Yu X.A."/>
            <person name="Hussain F.A."/>
            <person name="Polz M.F."/>
        </authorList>
    </citation>
    <scope>NUCLEOTIDE SEQUENCE [LARGE SCALE GENOMIC DNA]</scope>
    <source>
        <strain evidence="1 2">10N.222.51.A1</strain>
    </source>
</reference>
<organism evidence="1 2">
    <name type="scientific">Vibrio gallaecicus</name>
    <dbReference type="NCBI Taxonomy" id="552386"/>
    <lineage>
        <taxon>Bacteria</taxon>
        <taxon>Pseudomonadati</taxon>
        <taxon>Pseudomonadota</taxon>
        <taxon>Gammaproteobacteria</taxon>
        <taxon>Vibrionales</taxon>
        <taxon>Vibrionaceae</taxon>
        <taxon>Vibrio</taxon>
    </lineage>
</organism>